<accession>A0ABS8Y9E8</accession>
<reference evidence="1 2" key="1">
    <citation type="submission" date="2021-11" db="EMBL/GenBank/DDBJ databases">
        <title>Draft genome sequence of Paenibacillus profundus YoMME, a new Gram-positive bacteria with exoelectrogenic properties.</title>
        <authorList>
            <person name="Hubenova Y."/>
            <person name="Hubenova E."/>
            <person name="Manasiev Y."/>
            <person name="Peykov S."/>
            <person name="Mitov M."/>
        </authorList>
    </citation>
    <scope>NUCLEOTIDE SEQUENCE [LARGE SCALE GENOMIC DNA]</scope>
    <source>
        <strain evidence="1 2">YoMME</strain>
    </source>
</reference>
<keyword evidence="2" id="KW-1185">Reference proteome</keyword>
<dbReference type="RefSeq" id="WP_233695728.1">
    <property type="nucleotide sequence ID" value="NZ_JAJNBZ010000002.1"/>
</dbReference>
<protein>
    <submittedName>
        <fullName evidence="1">YolD-like family protein</fullName>
    </submittedName>
</protein>
<proteinExistence type="predicted"/>
<organism evidence="1 2">
    <name type="scientific">Paenibacillus profundus</name>
    <dbReference type="NCBI Taxonomy" id="1173085"/>
    <lineage>
        <taxon>Bacteria</taxon>
        <taxon>Bacillati</taxon>
        <taxon>Bacillota</taxon>
        <taxon>Bacilli</taxon>
        <taxon>Bacillales</taxon>
        <taxon>Paenibacillaceae</taxon>
        <taxon>Paenibacillus</taxon>
    </lineage>
</organism>
<evidence type="ECO:0000313" key="2">
    <source>
        <dbReference type="Proteomes" id="UP001199916"/>
    </source>
</evidence>
<dbReference type="InterPro" id="IPR014962">
    <property type="entry name" value="YolD"/>
</dbReference>
<gene>
    <name evidence="1" type="ORF">LQV63_04010</name>
</gene>
<dbReference type="Pfam" id="PF08863">
    <property type="entry name" value="YolD"/>
    <property type="match status" value="1"/>
</dbReference>
<dbReference type="EMBL" id="JAJNBZ010000002">
    <property type="protein sequence ID" value="MCE5168478.1"/>
    <property type="molecule type" value="Genomic_DNA"/>
</dbReference>
<dbReference type="Proteomes" id="UP001199916">
    <property type="component" value="Unassembled WGS sequence"/>
</dbReference>
<sequence length="103" mass="12460">MKGKLSGNVLWEGSRFIMPEHREAWMKQQHEQNRQPRPVLDEQEWEQIGHLLQRSMEDREPVELDLFDPFERREEIGVVVDIDMIGKRVKLLQDDVSRWESYE</sequence>
<name>A0ABS8Y9E8_9BACL</name>
<evidence type="ECO:0000313" key="1">
    <source>
        <dbReference type="EMBL" id="MCE5168478.1"/>
    </source>
</evidence>
<comment type="caution">
    <text evidence="1">The sequence shown here is derived from an EMBL/GenBank/DDBJ whole genome shotgun (WGS) entry which is preliminary data.</text>
</comment>